<name>A0ABQ9TT96_SAGOE</name>
<reference evidence="2 3" key="1">
    <citation type="submission" date="2023-05" db="EMBL/GenBank/DDBJ databases">
        <title>B98-5 Cell Line De Novo Hybrid Assembly: An Optical Mapping Approach.</title>
        <authorList>
            <person name="Kananen K."/>
            <person name="Auerbach J.A."/>
            <person name="Kautto E."/>
            <person name="Blachly J.S."/>
        </authorList>
    </citation>
    <scope>NUCLEOTIDE SEQUENCE [LARGE SCALE GENOMIC DNA]</scope>
    <source>
        <strain evidence="2">B95-8</strain>
        <tissue evidence="2">Cell line</tissue>
    </source>
</reference>
<evidence type="ECO:0000313" key="3">
    <source>
        <dbReference type="Proteomes" id="UP001266305"/>
    </source>
</evidence>
<organism evidence="2 3">
    <name type="scientific">Saguinus oedipus</name>
    <name type="common">Cotton-top tamarin</name>
    <name type="synonym">Oedipomidas oedipus</name>
    <dbReference type="NCBI Taxonomy" id="9490"/>
    <lineage>
        <taxon>Eukaryota</taxon>
        <taxon>Metazoa</taxon>
        <taxon>Chordata</taxon>
        <taxon>Craniata</taxon>
        <taxon>Vertebrata</taxon>
        <taxon>Euteleostomi</taxon>
        <taxon>Mammalia</taxon>
        <taxon>Eutheria</taxon>
        <taxon>Euarchontoglires</taxon>
        <taxon>Primates</taxon>
        <taxon>Haplorrhini</taxon>
        <taxon>Platyrrhini</taxon>
        <taxon>Cebidae</taxon>
        <taxon>Callitrichinae</taxon>
        <taxon>Saguinus</taxon>
    </lineage>
</organism>
<evidence type="ECO:0000256" key="1">
    <source>
        <dbReference type="SAM" id="MobiDB-lite"/>
    </source>
</evidence>
<comment type="caution">
    <text evidence="2">The sequence shown here is derived from an EMBL/GenBank/DDBJ whole genome shotgun (WGS) entry which is preliminary data.</text>
</comment>
<accession>A0ABQ9TT96</accession>
<gene>
    <name evidence="2" type="ORF">P7K49_033545</name>
</gene>
<evidence type="ECO:0000313" key="2">
    <source>
        <dbReference type="EMBL" id="KAK2087638.1"/>
    </source>
</evidence>
<feature type="region of interest" description="Disordered" evidence="1">
    <location>
        <begin position="61"/>
        <end position="130"/>
    </location>
</feature>
<dbReference type="Proteomes" id="UP001266305">
    <property type="component" value="Unassembled WGS sequence"/>
</dbReference>
<keyword evidence="3" id="KW-1185">Reference proteome</keyword>
<dbReference type="EMBL" id="JASSZA010000019">
    <property type="protein sequence ID" value="KAK2087638.1"/>
    <property type="molecule type" value="Genomic_DNA"/>
</dbReference>
<sequence length="130" mass="13709">MAVAEGAGHGLAIMAASRLELNLVRLLSRCEAMAAEKRDPDEWRLEKGWFLGLEAIRPNSPAPRGSLAAPFPVSPATSTCSFRPCPWDSAPPPTGPDSFTLDPSPYVGPASVRAPPPSASNEQDMGRTPG</sequence>
<protein>
    <submittedName>
        <fullName evidence="2">Uncharacterized protein</fullName>
    </submittedName>
</protein>
<proteinExistence type="predicted"/>